<dbReference type="GO" id="GO:0004930">
    <property type="term" value="F:G protein-coupled receptor activity"/>
    <property type="evidence" value="ECO:0007669"/>
    <property type="project" value="UniProtKB-KW"/>
</dbReference>
<keyword evidence="2" id="KW-1003">Cell membrane</keyword>
<dbReference type="AlphaFoldDB" id="A0AAV4DP43"/>
<sequence length="440" mass="49183">MIITIFRSKSLHTITNILVASMAVTDLAVGAQCAQLGLLVQSGGMRTWLGLKGDRMHLFLSLTVSANMSFVLVSLLHMCLLAVDRYLYVLLPFRYKRLVTRRRVLATACTVWTLGLIYVAVITSLLQTEAYRKTCILSQVPLIFTYWPLMVVYILCLVVVLTCTLGIAKIALKHRRKKMIRIMERASSSENTKHCKTSERRSVFLVVNHNNRATGSQDASENTDTIHCNRRGTVDNQGVSFDLTRFNTNGINNGITIPEASKSCFENTHNEVSNTVGKDISSRNVPENTIMVSVGLADGENTDQPLGKTPECNSTTNYRATNYFDTDGRGDNSTKHFSQHNVHCNDYRQESRLFSKANLKLIKFVMVLFGALFVCSAPSIVIITMSKLLKIVQAPHVLIRLTQVLLVSNSCMNFFIISYMNKDFRKAVTRLLPCCVVGCS</sequence>
<evidence type="ECO:0000256" key="5">
    <source>
        <dbReference type="ARBA" id="ARBA00023040"/>
    </source>
</evidence>
<keyword evidence="6 10" id="KW-0472">Membrane</keyword>
<dbReference type="CDD" id="cd00637">
    <property type="entry name" value="7tm_classA_rhodopsin-like"/>
    <property type="match status" value="1"/>
</dbReference>
<protein>
    <submittedName>
        <fullName evidence="12">Beta-1 adrenergic receptor</fullName>
    </submittedName>
</protein>
<feature type="domain" description="G-protein coupled receptors family 1 profile" evidence="11">
    <location>
        <begin position="1"/>
        <end position="417"/>
    </location>
</feature>
<evidence type="ECO:0000256" key="7">
    <source>
        <dbReference type="ARBA" id="ARBA00023170"/>
    </source>
</evidence>
<dbReference type="EMBL" id="BLXT01008083">
    <property type="protein sequence ID" value="GFO45825.1"/>
    <property type="molecule type" value="Genomic_DNA"/>
</dbReference>
<keyword evidence="7 9" id="KW-0675">Receptor</keyword>
<comment type="subcellular location">
    <subcellularLocation>
        <location evidence="1">Cell membrane</location>
        <topology evidence="1">Multi-pass membrane protein</topology>
    </subcellularLocation>
</comment>
<comment type="similarity">
    <text evidence="9">Belongs to the G-protein coupled receptor 1 family.</text>
</comment>
<dbReference type="InterPro" id="IPR050569">
    <property type="entry name" value="TAAR"/>
</dbReference>
<evidence type="ECO:0000256" key="10">
    <source>
        <dbReference type="SAM" id="Phobius"/>
    </source>
</evidence>
<dbReference type="PROSITE" id="PS00237">
    <property type="entry name" value="G_PROTEIN_RECEP_F1_1"/>
    <property type="match status" value="1"/>
</dbReference>
<evidence type="ECO:0000256" key="1">
    <source>
        <dbReference type="ARBA" id="ARBA00004651"/>
    </source>
</evidence>
<keyword evidence="5 9" id="KW-0297">G-protein coupled receptor</keyword>
<feature type="transmembrane region" description="Helical" evidence="10">
    <location>
        <begin position="57"/>
        <end position="83"/>
    </location>
</feature>
<keyword evidence="4 10" id="KW-1133">Transmembrane helix</keyword>
<accession>A0AAV4DP43</accession>
<name>A0AAV4DP43_9GAST</name>
<feature type="transmembrane region" description="Helical" evidence="10">
    <location>
        <begin position="104"/>
        <end position="126"/>
    </location>
</feature>
<dbReference type="PANTHER" id="PTHR24249">
    <property type="entry name" value="HISTAMINE RECEPTOR-RELATED G-PROTEIN COUPLED RECEPTOR"/>
    <property type="match status" value="1"/>
</dbReference>
<evidence type="ECO:0000259" key="11">
    <source>
        <dbReference type="PROSITE" id="PS50262"/>
    </source>
</evidence>
<feature type="transmembrane region" description="Helical" evidence="10">
    <location>
        <begin position="361"/>
        <end position="385"/>
    </location>
</feature>
<evidence type="ECO:0000256" key="2">
    <source>
        <dbReference type="ARBA" id="ARBA00022475"/>
    </source>
</evidence>
<gene>
    <name evidence="12" type="ORF">PoB_007233000</name>
</gene>
<evidence type="ECO:0000256" key="8">
    <source>
        <dbReference type="ARBA" id="ARBA00023224"/>
    </source>
</evidence>
<evidence type="ECO:0000313" key="12">
    <source>
        <dbReference type="EMBL" id="GFO45825.1"/>
    </source>
</evidence>
<keyword evidence="8 9" id="KW-0807">Transducer</keyword>
<proteinExistence type="inferred from homology"/>
<organism evidence="12 13">
    <name type="scientific">Plakobranchus ocellatus</name>
    <dbReference type="NCBI Taxonomy" id="259542"/>
    <lineage>
        <taxon>Eukaryota</taxon>
        <taxon>Metazoa</taxon>
        <taxon>Spiralia</taxon>
        <taxon>Lophotrochozoa</taxon>
        <taxon>Mollusca</taxon>
        <taxon>Gastropoda</taxon>
        <taxon>Heterobranchia</taxon>
        <taxon>Euthyneura</taxon>
        <taxon>Panpulmonata</taxon>
        <taxon>Sacoglossa</taxon>
        <taxon>Placobranchoidea</taxon>
        <taxon>Plakobranchidae</taxon>
        <taxon>Plakobranchus</taxon>
    </lineage>
</organism>
<reference evidence="12 13" key="1">
    <citation type="journal article" date="2021" name="Elife">
        <title>Chloroplast acquisition without the gene transfer in kleptoplastic sea slugs, Plakobranchus ocellatus.</title>
        <authorList>
            <person name="Maeda T."/>
            <person name="Takahashi S."/>
            <person name="Yoshida T."/>
            <person name="Shimamura S."/>
            <person name="Takaki Y."/>
            <person name="Nagai Y."/>
            <person name="Toyoda A."/>
            <person name="Suzuki Y."/>
            <person name="Arimoto A."/>
            <person name="Ishii H."/>
            <person name="Satoh N."/>
            <person name="Nishiyama T."/>
            <person name="Hasebe M."/>
            <person name="Maruyama T."/>
            <person name="Minagawa J."/>
            <person name="Obokata J."/>
            <person name="Shigenobu S."/>
        </authorList>
    </citation>
    <scope>NUCLEOTIDE SEQUENCE [LARGE SCALE GENOMIC DNA]</scope>
</reference>
<evidence type="ECO:0000256" key="6">
    <source>
        <dbReference type="ARBA" id="ARBA00023136"/>
    </source>
</evidence>
<dbReference type="PROSITE" id="PS50262">
    <property type="entry name" value="G_PROTEIN_RECEP_F1_2"/>
    <property type="match status" value="1"/>
</dbReference>
<dbReference type="SUPFAM" id="SSF81321">
    <property type="entry name" value="Family A G protein-coupled receptor-like"/>
    <property type="match status" value="1"/>
</dbReference>
<evidence type="ECO:0000256" key="3">
    <source>
        <dbReference type="ARBA" id="ARBA00022692"/>
    </source>
</evidence>
<dbReference type="SMART" id="SM01381">
    <property type="entry name" value="7TM_GPCR_Srsx"/>
    <property type="match status" value="1"/>
</dbReference>
<dbReference type="InterPro" id="IPR017452">
    <property type="entry name" value="GPCR_Rhodpsn_7TM"/>
</dbReference>
<comment type="caution">
    <text evidence="12">The sequence shown here is derived from an EMBL/GenBank/DDBJ whole genome shotgun (WGS) entry which is preliminary data.</text>
</comment>
<keyword evidence="13" id="KW-1185">Reference proteome</keyword>
<evidence type="ECO:0000256" key="4">
    <source>
        <dbReference type="ARBA" id="ARBA00022989"/>
    </source>
</evidence>
<keyword evidence="3 9" id="KW-0812">Transmembrane</keyword>
<dbReference type="GO" id="GO:0005886">
    <property type="term" value="C:plasma membrane"/>
    <property type="evidence" value="ECO:0007669"/>
    <property type="project" value="UniProtKB-SubCell"/>
</dbReference>
<dbReference type="Pfam" id="PF00001">
    <property type="entry name" value="7tm_1"/>
    <property type="match status" value="1"/>
</dbReference>
<evidence type="ECO:0000256" key="9">
    <source>
        <dbReference type="RuleBase" id="RU000688"/>
    </source>
</evidence>
<dbReference type="InterPro" id="IPR000276">
    <property type="entry name" value="GPCR_Rhodpsn"/>
</dbReference>
<dbReference type="PRINTS" id="PR00237">
    <property type="entry name" value="GPCRRHODOPSN"/>
</dbReference>
<feature type="transmembrane region" description="Helical" evidence="10">
    <location>
        <begin position="397"/>
        <end position="420"/>
    </location>
</feature>
<dbReference type="Proteomes" id="UP000735302">
    <property type="component" value="Unassembled WGS sequence"/>
</dbReference>
<dbReference type="Gene3D" id="1.20.1070.10">
    <property type="entry name" value="Rhodopsin 7-helix transmembrane proteins"/>
    <property type="match status" value="2"/>
</dbReference>
<feature type="transmembrane region" description="Helical" evidence="10">
    <location>
        <begin position="146"/>
        <end position="172"/>
    </location>
</feature>
<evidence type="ECO:0000313" key="13">
    <source>
        <dbReference type="Proteomes" id="UP000735302"/>
    </source>
</evidence>